<organism evidence="1 2">
    <name type="scientific">Bacillus phage Kirov</name>
    <dbReference type="NCBI Taxonomy" id="2783539"/>
    <lineage>
        <taxon>Viruses</taxon>
        <taxon>Duplodnaviria</taxon>
        <taxon>Heunggongvirae</taxon>
        <taxon>Uroviricota</taxon>
        <taxon>Caudoviricetes</taxon>
        <taxon>Andregratiavirinae</taxon>
        <taxon>Kirovvirus</taxon>
        <taxon>Kirovvirus kirov</taxon>
    </lineage>
</organism>
<evidence type="ECO:0000313" key="1">
    <source>
        <dbReference type="EMBL" id="QOV08225.1"/>
    </source>
</evidence>
<gene>
    <name evidence="1" type="ORF">Kirov_26</name>
</gene>
<dbReference type="EMBL" id="MW084976">
    <property type="protein sequence ID" value="QOV08225.1"/>
    <property type="molecule type" value="Genomic_DNA"/>
</dbReference>
<sequence length="103" mass="12282">MMNRKLTRLEKSTAIISNAKKSKWCYVNTENEFQFENNTYVIDSSVEEYKVHNKAGTTYDYTNESYMFEVLAVVDEDDNIKFYNQNYDYVKPEHVCVKYVTWG</sequence>
<name>A0A7S6RB93_9CAUD</name>
<accession>A0A7S6RB93</accession>
<reference evidence="1 2" key="1">
    <citation type="submission" date="2020-10" db="EMBL/GenBank/DDBJ databases">
        <authorList>
            <person name="Kazantseva O.A."/>
            <person name="Piligrimova E.G."/>
            <person name="Shadrin A.M."/>
        </authorList>
    </citation>
    <scope>NUCLEOTIDE SEQUENCE [LARGE SCALE GENOMIC DNA]</scope>
</reference>
<evidence type="ECO:0000313" key="2">
    <source>
        <dbReference type="Proteomes" id="UP000594029"/>
    </source>
</evidence>
<dbReference type="Proteomes" id="UP000594029">
    <property type="component" value="Segment"/>
</dbReference>
<keyword evidence="2" id="KW-1185">Reference proteome</keyword>
<proteinExistence type="predicted"/>
<protein>
    <submittedName>
        <fullName evidence="1">Uncharacterized protein</fullName>
    </submittedName>
</protein>